<evidence type="ECO:0000313" key="2">
    <source>
        <dbReference type="Proteomes" id="UP000284902"/>
    </source>
</evidence>
<reference evidence="1 2" key="1">
    <citation type="submission" date="2018-08" db="EMBL/GenBank/DDBJ databases">
        <title>A genome reference for cultivated species of the human gut microbiota.</title>
        <authorList>
            <person name="Zou Y."/>
            <person name="Xue W."/>
            <person name="Luo G."/>
        </authorList>
    </citation>
    <scope>NUCLEOTIDE SEQUENCE [LARGE SCALE GENOMIC DNA]</scope>
    <source>
        <strain evidence="1 2">AM25-1LB</strain>
    </source>
</reference>
<dbReference type="Proteomes" id="UP000284902">
    <property type="component" value="Unassembled WGS sequence"/>
</dbReference>
<comment type="caution">
    <text evidence="1">The sequence shown here is derived from an EMBL/GenBank/DDBJ whole genome shotgun (WGS) entry which is preliminary data.</text>
</comment>
<gene>
    <name evidence="1" type="ORF">DW672_03820</name>
</gene>
<evidence type="ECO:0000313" key="1">
    <source>
        <dbReference type="EMBL" id="RHF62379.1"/>
    </source>
</evidence>
<dbReference type="EMBL" id="QRHG01000006">
    <property type="protein sequence ID" value="RHF62379.1"/>
    <property type="molecule type" value="Genomic_DNA"/>
</dbReference>
<sequence length="70" mass="7522">MNNTSAASTKDEPTKEDVLSVIKHGMTCLSAVAIAYIITKHRNSLSIQTPQVNVALGYIPNTVKLPALQN</sequence>
<dbReference type="RefSeq" id="WP_118212629.1">
    <property type="nucleotide sequence ID" value="NZ_JAQEAN010000008.1"/>
</dbReference>
<dbReference type="AlphaFoldDB" id="A0A414P829"/>
<protein>
    <submittedName>
        <fullName evidence="1">Uncharacterized protein</fullName>
    </submittedName>
</protein>
<name>A0A414P829_9FIRM</name>
<proteinExistence type="predicted"/>
<accession>A0A414P829</accession>
<organism evidence="1 2">
    <name type="scientific">[Ruminococcus] lactaris</name>
    <dbReference type="NCBI Taxonomy" id="46228"/>
    <lineage>
        <taxon>Bacteria</taxon>
        <taxon>Bacillati</taxon>
        <taxon>Bacillota</taxon>
        <taxon>Clostridia</taxon>
        <taxon>Lachnospirales</taxon>
        <taxon>Lachnospiraceae</taxon>
        <taxon>Mediterraneibacter</taxon>
    </lineage>
</organism>